<dbReference type="GO" id="GO:0005524">
    <property type="term" value="F:ATP binding"/>
    <property type="evidence" value="ECO:0007669"/>
    <property type="project" value="UniProtKB-UniRule"/>
</dbReference>
<dbReference type="PROSITE" id="PS50011">
    <property type="entry name" value="PROTEIN_KINASE_DOM"/>
    <property type="match status" value="1"/>
</dbReference>
<evidence type="ECO:0000256" key="12">
    <source>
        <dbReference type="ARBA" id="ARBA00022777"/>
    </source>
</evidence>
<dbReference type="InterPro" id="IPR013320">
    <property type="entry name" value="ConA-like_dom_sf"/>
</dbReference>
<evidence type="ECO:0000256" key="8">
    <source>
        <dbReference type="ARBA" id="ARBA00022692"/>
    </source>
</evidence>
<dbReference type="InterPro" id="IPR008271">
    <property type="entry name" value="Ser/Thr_kinase_AS"/>
</dbReference>
<dbReference type="OrthoDB" id="543442at2759"/>
<keyword evidence="12 24" id="KW-0418">Kinase</keyword>
<dbReference type="FunFam" id="3.30.200.20:FF:000451">
    <property type="entry name" value="L-type lectin-domain containing receptor kinase I.9"/>
    <property type="match status" value="1"/>
</dbReference>
<comment type="similarity">
    <text evidence="2">In the N-terminal section; belongs to the leguminous lectin family.</text>
</comment>
<evidence type="ECO:0000256" key="5">
    <source>
        <dbReference type="ARBA" id="ARBA00022475"/>
    </source>
</evidence>
<dbReference type="CDD" id="cd14066">
    <property type="entry name" value="STKc_IRAK"/>
    <property type="match status" value="1"/>
</dbReference>
<sequence length="695" mass="77030">MVAAFISFRLWLFSCLALVSLAMAQQPHHFIYNHGFRHANLHRDGSAEIRSNGLLRLTTSSVMQIGHAFYPSPINFNTSSSSSTSLPSLSFSTNFVLAIVPGPRDATGHGIAFVISQSTDFSHAAPIQYLGLVDESTNGNSSNHFFAVEFDTINSIDMGDIDDNHVGIDLNGVKSNKQVTARYFSNEERRNISLNLKSGHPIQVWIDYNGHQQLLNVTLAPDNVPKPNPPLLSTSIDLSDILMDTMYVGFSAATGSIQSTSSSHYILGWSFNRSGEAQSLEVSEMPKLPKNGGRSNTVRLISIIAAVLLLLVIIGATYVYRRKKYEEVHEDWEKEYGPHRFSYKTLYIATKGFKDKQLLGFGGFGKVYKGTLPYTNEGIAVKKVSHESNQGMKEFVSEIVSMGKLRHKKLVPLLGYCRRKKELLLVYEHMKNGSLDKFLFSVHKPTLNWFQRFQIIKGVASALLYLHEEGEQVVLHRDIKASNVLLDSDLNGRLGDFGLARLYDRNGDPQTTRLVGTLGYMDPELTRIGRATKAADVFSFGAFMLEVACGRKPFDPNKPPEDLFLVDVVNRSFKRDAIVDAVDPRLHGNYVVEEMERVVKLGMLCSNTKSDLRPTIKQVVQYLEGDATLPVIPLDSIPQNISSSILEIVPQNTEINISTANNLASDSVFSFSSSVGKGLSLNSLSSTDSVLHIGR</sequence>
<evidence type="ECO:0000256" key="17">
    <source>
        <dbReference type="ARBA" id="ARBA00023180"/>
    </source>
</evidence>
<accession>A0A6A2Z9L0</accession>
<feature type="domain" description="Protein kinase" evidence="23">
    <location>
        <begin position="353"/>
        <end position="629"/>
    </location>
</feature>
<gene>
    <name evidence="24" type="ORF">F3Y22_tig00110956pilonHSYRG00005</name>
</gene>
<evidence type="ECO:0000256" key="20">
    <source>
        <dbReference type="PROSITE-ProRule" id="PRU10141"/>
    </source>
</evidence>
<dbReference type="FunFam" id="1.10.510.10:FF:000108">
    <property type="entry name" value="L-type lectin-domain containing receptor kinase S.4"/>
    <property type="match status" value="1"/>
</dbReference>
<keyword evidence="14 21" id="KW-1133">Transmembrane helix</keyword>
<dbReference type="InterPro" id="IPR000719">
    <property type="entry name" value="Prot_kinase_dom"/>
</dbReference>
<dbReference type="AlphaFoldDB" id="A0A6A2Z9L0"/>
<comment type="caution">
    <text evidence="24">The sequence shown here is derived from an EMBL/GenBank/DDBJ whole genome shotgun (WGS) entry which is preliminary data.</text>
</comment>
<dbReference type="EC" id="2.7.11.1" evidence="4"/>
<keyword evidence="17" id="KW-0325">Glycoprotein</keyword>
<evidence type="ECO:0000256" key="2">
    <source>
        <dbReference type="ARBA" id="ARBA00008536"/>
    </source>
</evidence>
<evidence type="ECO:0000256" key="10">
    <source>
        <dbReference type="ARBA" id="ARBA00022734"/>
    </source>
</evidence>
<keyword evidence="15 21" id="KW-0472">Membrane</keyword>
<evidence type="ECO:0000313" key="25">
    <source>
        <dbReference type="Proteomes" id="UP000436088"/>
    </source>
</evidence>
<keyword evidence="10" id="KW-0430">Lectin</keyword>
<dbReference type="FunFam" id="2.60.120.200:FF:000096">
    <property type="entry name" value="L-type lectin-domain containing receptor kinase V.9"/>
    <property type="match status" value="1"/>
</dbReference>
<comment type="catalytic activity">
    <reaction evidence="19">
        <text>L-seryl-[protein] + ATP = O-phospho-L-seryl-[protein] + ADP + H(+)</text>
        <dbReference type="Rhea" id="RHEA:17989"/>
        <dbReference type="Rhea" id="RHEA-COMP:9863"/>
        <dbReference type="Rhea" id="RHEA-COMP:11604"/>
        <dbReference type="ChEBI" id="CHEBI:15378"/>
        <dbReference type="ChEBI" id="CHEBI:29999"/>
        <dbReference type="ChEBI" id="CHEBI:30616"/>
        <dbReference type="ChEBI" id="CHEBI:83421"/>
        <dbReference type="ChEBI" id="CHEBI:456216"/>
        <dbReference type="EC" id="2.7.11.1"/>
    </reaction>
</comment>
<evidence type="ECO:0000256" key="11">
    <source>
        <dbReference type="ARBA" id="ARBA00022741"/>
    </source>
</evidence>
<comment type="catalytic activity">
    <reaction evidence="18">
        <text>L-threonyl-[protein] + ATP = O-phospho-L-threonyl-[protein] + ADP + H(+)</text>
        <dbReference type="Rhea" id="RHEA:46608"/>
        <dbReference type="Rhea" id="RHEA-COMP:11060"/>
        <dbReference type="Rhea" id="RHEA-COMP:11605"/>
        <dbReference type="ChEBI" id="CHEBI:15378"/>
        <dbReference type="ChEBI" id="CHEBI:30013"/>
        <dbReference type="ChEBI" id="CHEBI:30616"/>
        <dbReference type="ChEBI" id="CHEBI:61977"/>
        <dbReference type="ChEBI" id="CHEBI:456216"/>
        <dbReference type="EC" id="2.7.11.1"/>
    </reaction>
</comment>
<dbReference type="PROSITE" id="PS00107">
    <property type="entry name" value="PROTEIN_KINASE_ATP"/>
    <property type="match status" value="1"/>
</dbReference>
<dbReference type="InterPro" id="IPR050528">
    <property type="entry name" value="L-type_Lectin-RKs"/>
</dbReference>
<dbReference type="Proteomes" id="UP000436088">
    <property type="component" value="Unassembled WGS sequence"/>
</dbReference>
<dbReference type="InterPro" id="IPR001220">
    <property type="entry name" value="Legume_lectin_dom"/>
</dbReference>
<keyword evidence="8 21" id="KW-0812">Transmembrane</keyword>
<keyword evidence="25" id="KW-1185">Reference proteome</keyword>
<feature type="signal peptide" evidence="22">
    <location>
        <begin position="1"/>
        <end position="24"/>
    </location>
</feature>
<dbReference type="Gene3D" id="1.10.510.10">
    <property type="entry name" value="Transferase(Phosphotransferase) domain 1"/>
    <property type="match status" value="1"/>
</dbReference>
<dbReference type="PROSITE" id="PS00108">
    <property type="entry name" value="PROTEIN_KINASE_ST"/>
    <property type="match status" value="1"/>
</dbReference>
<keyword evidence="6" id="KW-0723">Serine/threonine-protein kinase</keyword>
<dbReference type="Pfam" id="PF00069">
    <property type="entry name" value="Pkinase"/>
    <property type="match status" value="1"/>
</dbReference>
<keyword evidence="9 22" id="KW-0732">Signal</keyword>
<evidence type="ECO:0000256" key="14">
    <source>
        <dbReference type="ARBA" id="ARBA00022989"/>
    </source>
</evidence>
<evidence type="ECO:0000256" key="7">
    <source>
        <dbReference type="ARBA" id="ARBA00022679"/>
    </source>
</evidence>
<evidence type="ECO:0000256" key="13">
    <source>
        <dbReference type="ARBA" id="ARBA00022840"/>
    </source>
</evidence>
<keyword evidence="11 20" id="KW-0547">Nucleotide-binding</keyword>
<evidence type="ECO:0000256" key="22">
    <source>
        <dbReference type="SAM" id="SignalP"/>
    </source>
</evidence>
<keyword evidence="16 24" id="KW-0675">Receptor</keyword>
<dbReference type="GO" id="GO:0030246">
    <property type="term" value="F:carbohydrate binding"/>
    <property type="evidence" value="ECO:0007669"/>
    <property type="project" value="UniProtKB-KW"/>
</dbReference>
<evidence type="ECO:0000256" key="4">
    <source>
        <dbReference type="ARBA" id="ARBA00012513"/>
    </source>
</evidence>
<evidence type="ECO:0000256" key="3">
    <source>
        <dbReference type="ARBA" id="ARBA00010217"/>
    </source>
</evidence>
<dbReference type="SUPFAM" id="SSF56112">
    <property type="entry name" value="Protein kinase-like (PK-like)"/>
    <property type="match status" value="1"/>
</dbReference>
<evidence type="ECO:0000259" key="23">
    <source>
        <dbReference type="PROSITE" id="PS50011"/>
    </source>
</evidence>
<keyword evidence="13 20" id="KW-0067">ATP-binding</keyword>
<dbReference type="PANTHER" id="PTHR27007">
    <property type="match status" value="1"/>
</dbReference>
<feature type="transmembrane region" description="Helical" evidence="21">
    <location>
        <begin position="300"/>
        <end position="320"/>
    </location>
</feature>
<organism evidence="24 25">
    <name type="scientific">Hibiscus syriacus</name>
    <name type="common">Rose of Sharon</name>
    <dbReference type="NCBI Taxonomy" id="106335"/>
    <lineage>
        <taxon>Eukaryota</taxon>
        <taxon>Viridiplantae</taxon>
        <taxon>Streptophyta</taxon>
        <taxon>Embryophyta</taxon>
        <taxon>Tracheophyta</taxon>
        <taxon>Spermatophyta</taxon>
        <taxon>Magnoliopsida</taxon>
        <taxon>eudicotyledons</taxon>
        <taxon>Gunneridae</taxon>
        <taxon>Pentapetalae</taxon>
        <taxon>rosids</taxon>
        <taxon>malvids</taxon>
        <taxon>Malvales</taxon>
        <taxon>Malvaceae</taxon>
        <taxon>Malvoideae</taxon>
        <taxon>Hibiscus</taxon>
    </lineage>
</organism>
<dbReference type="GO" id="GO:0004674">
    <property type="term" value="F:protein serine/threonine kinase activity"/>
    <property type="evidence" value="ECO:0007669"/>
    <property type="project" value="UniProtKB-KW"/>
</dbReference>
<keyword evidence="5" id="KW-1003">Cell membrane</keyword>
<evidence type="ECO:0000256" key="6">
    <source>
        <dbReference type="ARBA" id="ARBA00022527"/>
    </source>
</evidence>
<reference evidence="24" key="1">
    <citation type="submission" date="2019-09" db="EMBL/GenBank/DDBJ databases">
        <title>Draft genome information of white flower Hibiscus syriacus.</title>
        <authorList>
            <person name="Kim Y.-M."/>
        </authorList>
    </citation>
    <scope>NUCLEOTIDE SEQUENCE [LARGE SCALE GENOMIC DNA]</scope>
    <source>
        <strain evidence="24">YM2019G1</strain>
    </source>
</reference>
<proteinExistence type="inferred from homology"/>
<dbReference type="SMART" id="SM00220">
    <property type="entry name" value="S_TKc"/>
    <property type="match status" value="1"/>
</dbReference>
<dbReference type="Gene3D" id="3.30.200.20">
    <property type="entry name" value="Phosphorylase Kinase, domain 1"/>
    <property type="match status" value="1"/>
</dbReference>
<protein>
    <recommendedName>
        <fullName evidence="4">non-specific serine/threonine protein kinase</fullName>
        <ecNumber evidence="4">2.7.11.1</ecNumber>
    </recommendedName>
</protein>
<name>A0A6A2Z9L0_HIBSY</name>
<evidence type="ECO:0000256" key="1">
    <source>
        <dbReference type="ARBA" id="ARBA00004251"/>
    </source>
</evidence>
<comment type="subcellular location">
    <subcellularLocation>
        <location evidence="1">Cell membrane</location>
        <topology evidence="1">Single-pass type I membrane protein</topology>
    </subcellularLocation>
</comment>
<evidence type="ECO:0000256" key="21">
    <source>
        <dbReference type="SAM" id="Phobius"/>
    </source>
</evidence>
<dbReference type="SUPFAM" id="SSF49899">
    <property type="entry name" value="Concanavalin A-like lectins/glucanases"/>
    <property type="match status" value="1"/>
</dbReference>
<feature type="binding site" evidence="20">
    <location>
        <position position="383"/>
    </location>
    <ligand>
        <name>ATP</name>
        <dbReference type="ChEBI" id="CHEBI:30616"/>
    </ligand>
</feature>
<evidence type="ECO:0000256" key="15">
    <source>
        <dbReference type="ARBA" id="ARBA00023136"/>
    </source>
</evidence>
<dbReference type="Gene3D" id="2.60.120.200">
    <property type="match status" value="1"/>
</dbReference>
<evidence type="ECO:0000313" key="24">
    <source>
        <dbReference type="EMBL" id="KAE8688681.1"/>
    </source>
</evidence>
<dbReference type="EMBL" id="VEPZ02001181">
    <property type="protein sequence ID" value="KAE8688681.1"/>
    <property type="molecule type" value="Genomic_DNA"/>
</dbReference>
<dbReference type="InterPro" id="IPR017441">
    <property type="entry name" value="Protein_kinase_ATP_BS"/>
</dbReference>
<evidence type="ECO:0000256" key="18">
    <source>
        <dbReference type="ARBA" id="ARBA00047899"/>
    </source>
</evidence>
<comment type="similarity">
    <text evidence="3">In the C-terminal section; belongs to the protein kinase superfamily. Ser/Thr protein kinase family.</text>
</comment>
<evidence type="ECO:0000256" key="9">
    <source>
        <dbReference type="ARBA" id="ARBA00022729"/>
    </source>
</evidence>
<dbReference type="GO" id="GO:0005886">
    <property type="term" value="C:plasma membrane"/>
    <property type="evidence" value="ECO:0007669"/>
    <property type="project" value="UniProtKB-SubCell"/>
</dbReference>
<evidence type="ECO:0000256" key="16">
    <source>
        <dbReference type="ARBA" id="ARBA00023170"/>
    </source>
</evidence>
<dbReference type="Pfam" id="PF00139">
    <property type="entry name" value="Lectin_legB"/>
    <property type="match status" value="1"/>
</dbReference>
<dbReference type="CDD" id="cd06899">
    <property type="entry name" value="lectin_legume_LecRK_Arcelin_ConA"/>
    <property type="match status" value="1"/>
</dbReference>
<feature type="chain" id="PRO_5025575636" description="non-specific serine/threonine protein kinase" evidence="22">
    <location>
        <begin position="25"/>
        <end position="695"/>
    </location>
</feature>
<dbReference type="InterPro" id="IPR011009">
    <property type="entry name" value="Kinase-like_dom_sf"/>
</dbReference>
<evidence type="ECO:0000256" key="19">
    <source>
        <dbReference type="ARBA" id="ARBA00048679"/>
    </source>
</evidence>
<keyword evidence="7" id="KW-0808">Transferase</keyword>